<protein>
    <submittedName>
        <fullName evidence="1">Uncharacterized protein</fullName>
    </submittedName>
</protein>
<reference evidence="1" key="1">
    <citation type="journal article" date="2020" name="bioRxiv">
        <title>Comparative genomics of Chlamydomonas.</title>
        <authorList>
            <person name="Craig R.J."/>
            <person name="Hasan A.R."/>
            <person name="Ness R.W."/>
            <person name="Keightley P.D."/>
        </authorList>
    </citation>
    <scope>NUCLEOTIDE SEQUENCE</scope>
    <source>
        <strain evidence="1">CCAP 11/173</strain>
    </source>
</reference>
<sequence>MPATLTPVHRLKCLRQLVLATPVSASSTSAVSGPWVLRADTGATYLRGSPTLRAALPAAAALALASPADTTVQPVAVLARLPGEAGPRCYADAATLRHRKARSEWRLTLRKQLPTELGLVHGDEVELRRSRTEAWSCARHPLEQESERP</sequence>
<dbReference type="AlphaFoldDB" id="A0A835SGD7"/>
<evidence type="ECO:0000313" key="2">
    <source>
        <dbReference type="Proteomes" id="UP000613740"/>
    </source>
</evidence>
<proteinExistence type="predicted"/>
<accession>A0A835SGD7</accession>
<dbReference type="Proteomes" id="UP000613740">
    <property type="component" value="Unassembled WGS sequence"/>
</dbReference>
<organism evidence="1 2">
    <name type="scientific">Chlamydomonas schloesseri</name>
    <dbReference type="NCBI Taxonomy" id="2026947"/>
    <lineage>
        <taxon>Eukaryota</taxon>
        <taxon>Viridiplantae</taxon>
        <taxon>Chlorophyta</taxon>
        <taxon>core chlorophytes</taxon>
        <taxon>Chlorophyceae</taxon>
        <taxon>CS clade</taxon>
        <taxon>Chlamydomonadales</taxon>
        <taxon>Chlamydomonadaceae</taxon>
        <taxon>Chlamydomonas</taxon>
    </lineage>
</organism>
<gene>
    <name evidence="1" type="ORF">HYH02_015555</name>
</gene>
<dbReference type="EMBL" id="JAEHOD010000432">
    <property type="protein sequence ID" value="KAG2421984.1"/>
    <property type="molecule type" value="Genomic_DNA"/>
</dbReference>
<comment type="caution">
    <text evidence="1">The sequence shown here is derived from an EMBL/GenBank/DDBJ whole genome shotgun (WGS) entry which is preliminary data.</text>
</comment>
<dbReference type="OrthoDB" id="10535782at2759"/>
<evidence type="ECO:0000313" key="1">
    <source>
        <dbReference type="EMBL" id="KAG2421984.1"/>
    </source>
</evidence>
<keyword evidence="2" id="KW-1185">Reference proteome</keyword>
<name>A0A835SGD7_9CHLO</name>